<keyword evidence="1" id="KW-0812">Transmembrane</keyword>
<proteinExistence type="predicted"/>
<dbReference type="HOGENOM" id="CLU_1901924_0_0_2"/>
<feature type="transmembrane region" description="Helical" evidence="1">
    <location>
        <begin position="111"/>
        <end position="131"/>
    </location>
</feature>
<sequence>MKGFEVSNPIMIIVKALFISFMLSSVMTLLGLGFMRLLSGTGLDVSLAVLLVVFAVSFIAASVLLDRMSDNLAASFMGGAAVALSVTIFVVALVSGVYFLLDRMPLPGMDALLTGFAICLIVSLVINRLTLKI</sequence>
<feature type="transmembrane region" description="Helical" evidence="1">
    <location>
        <begin position="47"/>
        <end position="65"/>
    </location>
</feature>
<feature type="transmembrane region" description="Helical" evidence="1">
    <location>
        <begin position="72"/>
        <end position="99"/>
    </location>
</feature>
<protein>
    <submittedName>
        <fullName evidence="2">Uncharacterized protein</fullName>
    </submittedName>
</protein>
<reference evidence="2 3" key="1">
    <citation type="journal article" date="2012" name="J. Bacteriol.">
        <title>Complete genome sequence of a thermophilic methanogen, Methanocella conradii HZ254, isolated from Chinese rice field soil.</title>
        <authorList>
            <person name="Lu Z."/>
            <person name="Lu Y."/>
        </authorList>
    </citation>
    <scope>NUCLEOTIDE SEQUENCE [LARGE SCALE GENOMIC DNA]</scope>
    <source>
        <strain evidence="3">DSM 24694 / JCM 17849 / CGMCC 1.5162 / HZ254</strain>
    </source>
</reference>
<dbReference type="KEGG" id="mez:Mtc_1665"/>
<keyword evidence="1" id="KW-0472">Membrane</keyword>
<accession>H8I813</accession>
<dbReference type="STRING" id="1041930.Mtc_1665"/>
<keyword evidence="3" id="KW-1185">Reference proteome</keyword>
<name>H8I813_METCZ</name>
<dbReference type="Proteomes" id="UP000005233">
    <property type="component" value="Chromosome"/>
</dbReference>
<feature type="transmembrane region" description="Helical" evidence="1">
    <location>
        <begin position="12"/>
        <end position="35"/>
    </location>
</feature>
<evidence type="ECO:0000313" key="3">
    <source>
        <dbReference type="Proteomes" id="UP000005233"/>
    </source>
</evidence>
<dbReference type="EMBL" id="CP003243">
    <property type="protein sequence ID" value="AFD00413.1"/>
    <property type="molecule type" value="Genomic_DNA"/>
</dbReference>
<evidence type="ECO:0000313" key="2">
    <source>
        <dbReference type="EMBL" id="AFD00413.1"/>
    </source>
</evidence>
<dbReference type="GeneID" id="11971805"/>
<organism evidence="2 3">
    <name type="scientific">Methanocella conradii (strain DSM 24694 / JCM 17849 / CGMCC 1.5162 / HZ254)</name>
    <dbReference type="NCBI Taxonomy" id="1041930"/>
    <lineage>
        <taxon>Archaea</taxon>
        <taxon>Methanobacteriati</taxon>
        <taxon>Methanobacteriota</taxon>
        <taxon>Stenosarchaea group</taxon>
        <taxon>Methanomicrobia</taxon>
        <taxon>Methanocellales</taxon>
        <taxon>Methanocellaceae</taxon>
        <taxon>Methanocella</taxon>
    </lineage>
</organism>
<dbReference type="eggNOG" id="arCOG04960">
    <property type="taxonomic scope" value="Archaea"/>
</dbReference>
<gene>
    <name evidence="2" type="ordered locus">Mtc_1665</name>
</gene>
<dbReference type="OrthoDB" id="380656at2157"/>
<dbReference type="RefSeq" id="WP_014406244.1">
    <property type="nucleotide sequence ID" value="NC_017034.1"/>
</dbReference>
<evidence type="ECO:0000256" key="1">
    <source>
        <dbReference type="SAM" id="Phobius"/>
    </source>
</evidence>
<dbReference type="AlphaFoldDB" id="H8I813"/>
<keyword evidence="1" id="KW-1133">Transmembrane helix</keyword>